<gene>
    <name evidence="1" type="ORF">RN001_004913</name>
</gene>
<accession>A0AAN7SI80</accession>
<organism evidence="1 2">
    <name type="scientific">Aquatica leii</name>
    <dbReference type="NCBI Taxonomy" id="1421715"/>
    <lineage>
        <taxon>Eukaryota</taxon>
        <taxon>Metazoa</taxon>
        <taxon>Ecdysozoa</taxon>
        <taxon>Arthropoda</taxon>
        <taxon>Hexapoda</taxon>
        <taxon>Insecta</taxon>
        <taxon>Pterygota</taxon>
        <taxon>Neoptera</taxon>
        <taxon>Endopterygota</taxon>
        <taxon>Coleoptera</taxon>
        <taxon>Polyphaga</taxon>
        <taxon>Elateriformia</taxon>
        <taxon>Elateroidea</taxon>
        <taxon>Lampyridae</taxon>
        <taxon>Luciolinae</taxon>
        <taxon>Aquatica</taxon>
    </lineage>
</organism>
<dbReference type="Proteomes" id="UP001353858">
    <property type="component" value="Unassembled WGS sequence"/>
</dbReference>
<name>A0AAN7SI80_9COLE</name>
<proteinExistence type="predicted"/>
<reference evidence="2" key="1">
    <citation type="submission" date="2023-01" db="EMBL/GenBank/DDBJ databases">
        <title>Key to firefly adult light organ development and bioluminescence: homeobox transcription factors regulate luciferase expression and transportation to peroxisome.</title>
        <authorList>
            <person name="Fu X."/>
        </authorList>
    </citation>
    <scope>NUCLEOTIDE SEQUENCE [LARGE SCALE GENOMIC DNA]</scope>
</reference>
<protein>
    <submittedName>
        <fullName evidence="1">Uncharacterized protein</fullName>
    </submittedName>
</protein>
<comment type="caution">
    <text evidence="1">The sequence shown here is derived from an EMBL/GenBank/DDBJ whole genome shotgun (WGS) entry which is preliminary data.</text>
</comment>
<evidence type="ECO:0000313" key="1">
    <source>
        <dbReference type="EMBL" id="KAK4881594.1"/>
    </source>
</evidence>
<sequence>MVRRVSVTTQVSLDVSSPNIDETDPAVVTSEDSSPKFEEDVSTFTTNGVVLSQNCQYWAPKNLNILNPLLLLVENDIVTYPSKPEKSNCEIDEDVAIGIDDILSQVEQVEKESSISVLFETVQHDSIVDHITNEQKAFNIDKKFTLENCSVVYLASKYLVLTNFKYCFYSRVNYQFQANVCNKLPMKTKDIEDLEDPKKIKHCDTKKLQAIALYSSTTKMYEVILVGVERRFQ</sequence>
<keyword evidence="2" id="KW-1185">Reference proteome</keyword>
<evidence type="ECO:0000313" key="2">
    <source>
        <dbReference type="Proteomes" id="UP001353858"/>
    </source>
</evidence>
<dbReference type="EMBL" id="JARPUR010000002">
    <property type="protein sequence ID" value="KAK4881594.1"/>
    <property type="molecule type" value="Genomic_DNA"/>
</dbReference>
<dbReference type="AlphaFoldDB" id="A0AAN7SI80"/>